<evidence type="ECO:0008006" key="3">
    <source>
        <dbReference type="Google" id="ProtNLM"/>
    </source>
</evidence>
<accession>A0AAW7YV06</accession>
<keyword evidence="2" id="KW-1185">Reference proteome</keyword>
<sequence length="80" mass="8852">IDTHVHIWDRTRGETFIAETPFPSLTGKAFLPGDLVPVLADTGAESAVLVHGPATVKHALHCLDLWRQHDVFRSVIGWID</sequence>
<evidence type="ECO:0000313" key="2">
    <source>
        <dbReference type="Proteomes" id="UP001170310"/>
    </source>
</evidence>
<feature type="non-terminal residue" evidence="1">
    <location>
        <position position="1"/>
    </location>
</feature>
<name>A0AAW7YV06_9STAP</name>
<dbReference type="Gene3D" id="3.20.20.140">
    <property type="entry name" value="Metal-dependent hydrolases"/>
    <property type="match status" value="1"/>
</dbReference>
<dbReference type="Proteomes" id="UP001170310">
    <property type="component" value="Unassembled WGS sequence"/>
</dbReference>
<dbReference type="SUPFAM" id="SSF51556">
    <property type="entry name" value="Metallo-dependent hydrolases"/>
    <property type="match status" value="1"/>
</dbReference>
<dbReference type="RefSeq" id="WP_303522646.1">
    <property type="nucleotide sequence ID" value="NZ_JAUOQO010000839.1"/>
</dbReference>
<proteinExistence type="predicted"/>
<dbReference type="InterPro" id="IPR032466">
    <property type="entry name" value="Metal_Hydrolase"/>
</dbReference>
<dbReference type="EMBL" id="JAUOQO010000839">
    <property type="protein sequence ID" value="MDO6575542.1"/>
    <property type="molecule type" value="Genomic_DNA"/>
</dbReference>
<feature type="non-terminal residue" evidence="1">
    <location>
        <position position="80"/>
    </location>
</feature>
<protein>
    <recommendedName>
        <fullName evidence="3">Amidohydrolase</fullName>
    </recommendedName>
</protein>
<comment type="caution">
    <text evidence="1">The sequence shown here is derived from an EMBL/GenBank/DDBJ whole genome shotgun (WGS) entry which is preliminary data.</text>
</comment>
<evidence type="ECO:0000313" key="1">
    <source>
        <dbReference type="EMBL" id="MDO6575542.1"/>
    </source>
</evidence>
<dbReference type="AlphaFoldDB" id="A0AAW7YV06"/>
<gene>
    <name evidence="1" type="ORF">Q4528_15630</name>
</gene>
<organism evidence="1 2">
    <name type="scientific">Staphylococcus pasteuri_A</name>
    <dbReference type="NCBI Taxonomy" id="3062664"/>
    <lineage>
        <taxon>Bacteria</taxon>
        <taxon>Bacillati</taxon>
        <taxon>Bacillota</taxon>
        <taxon>Bacilli</taxon>
        <taxon>Bacillales</taxon>
        <taxon>Staphylococcaceae</taxon>
        <taxon>Staphylococcus</taxon>
    </lineage>
</organism>
<reference evidence="1" key="1">
    <citation type="submission" date="2023-07" db="EMBL/GenBank/DDBJ databases">
        <title>Genome content predicts the carbon catabolic preferences of heterotrophic bacteria.</title>
        <authorList>
            <person name="Gralka M."/>
        </authorList>
    </citation>
    <scope>NUCLEOTIDE SEQUENCE</scope>
    <source>
        <strain evidence="1">E2R20</strain>
    </source>
</reference>